<dbReference type="InterPro" id="IPR017441">
    <property type="entry name" value="Protein_kinase_ATP_BS"/>
</dbReference>
<reference evidence="19" key="1">
    <citation type="submission" date="2020-05" db="EMBL/GenBank/DDBJ databases">
        <title>Phylogenomic resolution of chytrid fungi.</title>
        <authorList>
            <person name="Stajich J.E."/>
            <person name="Amses K."/>
            <person name="Simmons R."/>
            <person name="Seto K."/>
            <person name="Myers J."/>
            <person name="Bonds A."/>
            <person name="Quandt C.A."/>
            <person name="Barry K."/>
            <person name="Liu P."/>
            <person name="Grigoriev I."/>
            <person name="Longcore J.E."/>
            <person name="James T.Y."/>
        </authorList>
    </citation>
    <scope>NUCLEOTIDE SEQUENCE</scope>
    <source>
        <strain evidence="19">JEL0476</strain>
    </source>
</reference>
<dbReference type="SUPFAM" id="SSF56112">
    <property type="entry name" value="Protein kinase-like (PK-like)"/>
    <property type="match status" value="1"/>
</dbReference>
<evidence type="ECO:0000256" key="4">
    <source>
        <dbReference type="ARBA" id="ARBA00012513"/>
    </source>
</evidence>
<evidence type="ECO:0000256" key="5">
    <source>
        <dbReference type="ARBA" id="ARBA00022527"/>
    </source>
</evidence>
<feature type="region of interest" description="Disordered" evidence="16">
    <location>
        <begin position="1"/>
        <end position="24"/>
    </location>
</feature>
<feature type="compositionally biased region" description="Low complexity" evidence="16">
    <location>
        <begin position="513"/>
        <end position="522"/>
    </location>
</feature>
<dbReference type="GO" id="GO:0035556">
    <property type="term" value="P:intracellular signal transduction"/>
    <property type="evidence" value="ECO:0007669"/>
    <property type="project" value="TreeGrafter"/>
</dbReference>
<organism evidence="19 20">
    <name type="scientific">Clydaea vesicula</name>
    <dbReference type="NCBI Taxonomy" id="447962"/>
    <lineage>
        <taxon>Eukaryota</taxon>
        <taxon>Fungi</taxon>
        <taxon>Fungi incertae sedis</taxon>
        <taxon>Chytridiomycota</taxon>
        <taxon>Chytridiomycota incertae sedis</taxon>
        <taxon>Chytridiomycetes</taxon>
        <taxon>Lobulomycetales</taxon>
        <taxon>Lobulomycetaceae</taxon>
        <taxon>Clydaea</taxon>
    </lineage>
</organism>
<evidence type="ECO:0000256" key="15">
    <source>
        <dbReference type="PROSITE-ProRule" id="PRU10141"/>
    </source>
</evidence>
<feature type="compositionally biased region" description="Polar residues" evidence="16">
    <location>
        <begin position="631"/>
        <end position="641"/>
    </location>
</feature>
<dbReference type="FunFam" id="1.10.510.10:FF:000156">
    <property type="entry name" value="Serine/threonine-protein kinase SIK3 homolog"/>
    <property type="match status" value="1"/>
</dbReference>
<feature type="domain" description="Protein kinase" evidence="17">
    <location>
        <begin position="29"/>
        <end position="280"/>
    </location>
</feature>
<accession>A0AAD5XXP7</accession>
<feature type="compositionally biased region" description="Basic and acidic residues" evidence="16">
    <location>
        <begin position="619"/>
        <end position="628"/>
    </location>
</feature>
<feature type="region of interest" description="Disordered" evidence="16">
    <location>
        <begin position="373"/>
        <end position="420"/>
    </location>
</feature>
<dbReference type="Gene3D" id="1.10.510.10">
    <property type="entry name" value="Transferase(Phosphotransferase) domain 1"/>
    <property type="match status" value="1"/>
</dbReference>
<keyword evidence="7" id="KW-0808">Transferase</keyword>
<dbReference type="GO" id="GO:0005524">
    <property type="term" value="F:ATP binding"/>
    <property type="evidence" value="ECO:0007669"/>
    <property type="project" value="UniProtKB-UniRule"/>
</dbReference>
<comment type="caution">
    <text evidence="19">The sequence shown here is derived from an EMBL/GenBank/DDBJ whole genome shotgun (WGS) entry which is preliminary data.</text>
</comment>
<comment type="catalytic activity">
    <reaction evidence="13">
        <text>L-threonyl-[protein] + ATP = O-phospho-L-threonyl-[protein] + ADP + H(+)</text>
        <dbReference type="Rhea" id="RHEA:46608"/>
        <dbReference type="Rhea" id="RHEA-COMP:11060"/>
        <dbReference type="Rhea" id="RHEA-COMP:11605"/>
        <dbReference type="ChEBI" id="CHEBI:15378"/>
        <dbReference type="ChEBI" id="CHEBI:30013"/>
        <dbReference type="ChEBI" id="CHEBI:30616"/>
        <dbReference type="ChEBI" id="CHEBI:61977"/>
        <dbReference type="ChEBI" id="CHEBI:456216"/>
        <dbReference type="EC" id="2.7.11.1"/>
    </reaction>
</comment>
<evidence type="ECO:0000256" key="8">
    <source>
        <dbReference type="ARBA" id="ARBA00022723"/>
    </source>
</evidence>
<dbReference type="InterPro" id="IPR028375">
    <property type="entry name" value="KA1/Ssp2_C"/>
</dbReference>
<evidence type="ECO:0000256" key="13">
    <source>
        <dbReference type="ARBA" id="ARBA00047899"/>
    </source>
</evidence>
<keyword evidence="20" id="KW-1185">Reference proteome</keyword>
<gene>
    <name evidence="19" type="primary">MARK3</name>
    <name evidence="19" type="ORF">HK099_005299</name>
</gene>
<name>A0AAD5XXP7_9FUNG</name>
<feature type="compositionally biased region" description="Low complexity" evidence="16">
    <location>
        <begin position="597"/>
        <end position="611"/>
    </location>
</feature>
<dbReference type="Pfam" id="PF00069">
    <property type="entry name" value="Pkinase"/>
    <property type="match status" value="1"/>
</dbReference>
<dbReference type="PANTHER" id="PTHR24346">
    <property type="entry name" value="MAP/MICROTUBULE AFFINITY-REGULATING KINASE"/>
    <property type="match status" value="1"/>
</dbReference>
<dbReference type="CDD" id="cd12121">
    <property type="entry name" value="MARK_C_like"/>
    <property type="match status" value="1"/>
</dbReference>
<keyword evidence="9 15" id="KW-0547">Nucleotide-binding</keyword>
<dbReference type="PROSITE" id="PS00107">
    <property type="entry name" value="PROTEIN_KINASE_ATP"/>
    <property type="match status" value="1"/>
</dbReference>
<feature type="compositionally biased region" description="Polar residues" evidence="16">
    <location>
        <begin position="464"/>
        <end position="476"/>
    </location>
</feature>
<dbReference type="InterPro" id="IPR008271">
    <property type="entry name" value="Ser/Thr_kinase_AS"/>
</dbReference>
<evidence type="ECO:0000256" key="14">
    <source>
        <dbReference type="ARBA" id="ARBA00048679"/>
    </source>
</evidence>
<dbReference type="PROSITE" id="PS00108">
    <property type="entry name" value="PROTEIN_KINASE_ST"/>
    <property type="match status" value="1"/>
</dbReference>
<comment type="similarity">
    <text evidence="2">Belongs to the protein kinase superfamily. CAMK Ser/Thr protein kinase family. SNF1 subfamily.</text>
</comment>
<feature type="region of interest" description="Disordered" evidence="16">
    <location>
        <begin position="513"/>
        <end position="567"/>
    </location>
</feature>
<proteinExistence type="inferred from homology"/>
<evidence type="ECO:0000256" key="12">
    <source>
        <dbReference type="ARBA" id="ARBA00022842"/>
    </source>
</evidence>
<feature type="domain" description="KA1" evidence="18">
    <location>
        <begin position="677"/>
        <end position="727"/>
    </location>
</feature>
<evidence type="ECO:0000256" key="11">
    <source>
        <dbReference type="ARBA" id="ARBA00022840"/>
    </source>
</evidence>
<keyword evidence="12" id="KW-0460">Magnesium</keyword>
<dbReference type="EC" id="2.7.11.1" evidence="4"/>
<evidence type="ECO:0000256" key="1">
    <source>
        <dbReference type="ARBA" id="ARBA00001946"/>
    </source>
</evidence>
<feature type="compositionally biased region" description="Polar residues" evidence="16">
    <location>
        <begin position="546"/>
        <end position="562"/>
    </location>
</feature>
<dbReference type="InterPro" id="IPR000719">
    <property type="entry name" value="Prot_kinase_dom"/>
</dbReference>
<dbReference type="Gene3D" id="3.30.310.80">
    <property type="entry name" value="Kinase associated domain 1, KA1"/>
    <property type="match status" value="1"/>
</dbReference>
<sequence>MSSSKPSTSSKKKEDPVNPDTNLQGIGNYVFQKTVGEGNFAKVKLAKHKLTGAEVAVKMIDKTTLDEKKLNKLYREVRIMKLLHHPHIVKLYEVIETKNTLFLVMEYSSGGELYDYLVVHGKMKEKEARAKFRQILSAVSYCHKKRVIHRDLKAENLLLDPNLDIKIADFGFSNYFDPDSKLDTFCGSPPYAAPELFQGRRYTGPEVDIWSLGVILYVLTTGCLPFDGKNLQEMRESVCRGKYRIPFYLSDTCEKLLRKFLIRDPYKRGSLEMLIDDPWINEGYDCSPIQIDQGTTLVHDESIVKLIEQRFKVDRSTIMQSLNDNQYDDIAACYYLMYYDAQTKGKIESEVQQMSPGHTSLLLPSPTTVVAPELNDGNSKKTGTTTLKKVGEDMEEKGEEEKISELPSSKQMKKEQPRRRRVTVGGADAEFNKVENDDQDATNVLKKIQNNINSKPPQKAQELAVNSSTPVQATNEVTKKGNDGKAVSTISEVAVQKPATPVQAVATVEITSPPLTAPSSLSAEKEDPQVRKRNNTIVGILRSTIRRPSTNEGGATSQSPSNDKGALDFPQQSAVVANLPASPPLSISHHQPTPPGTTNSQQKVNQQVSQQGEDDSMEVSDKPGEPRSLRFTFNSNSTSSKPPDDIVLEVIQACKKHSIQQKVASKFLIECQTNTVLVEGQEQLKFEIEICKLPRLKNLHGLRFKRLSGQSNEYKIVCEKILATVQL</sequence>
<keyword evidence="5" id="KW-0723">Serine/threonine-protein kinase</keyword>
<dbReference type="PANTHER" id="PTHR24346:SF82">
    <property type="entry name" value="KP78A-RELATED"/>
    <property type="match status" value="1"/>
</dbReference>
<evidence type="ECO:0000256" key="10">
    <source>
        <dbReference type="ARBA" id="ARBA00022777"/>
    </source>
</evidence>
<dbReference type="FunFam" id="3.30.310.80:FF:000011">
    <property type="entry name" value="Non-specific serine/threonine protein kinase"/>
    <property type="match status" value="1"/>
</dbReference>
<comment type="catalytic activity">
    <reaction evidence="14">
        <text>L-seryl-[protein] + ATP = O-phospho-L-seryl-[protein] + ADP + H(+)</text>
        <dbReference type="Rhea" id="RHEA:17989"/>
        <dbReference type="Rhea" id="RHEA-COMP:9863"/>
        <dbReference type="Rhea" id="RHEA-COMP:11604"/>
        <dbReference type="ChEBI" id="CHEBI:15378"/>
        <dbReference type="ChEBI" id="CHEBI:29999"/>
        <dbReference type="ChEBI" id="CHEBI:30616"/>
        <dbReference type="ChEBI" id="CHEBI:83421"/>
        <dbReference type="ChEBI" id="CHEBI:456216"/>
        <dbReference type="EC" id="2.7.11.1"/>
    </reaction>
</comment>
<dbReference type="FunFam" id="3.30.200.20:FF:000003">
    <property type="entry name" value="Non-specific serine/threonine protein kinase"/>
    <property type="match status" value="1"/>
</dbReference>
<keyword evidence="6" id="KW-0597">Phosphoprotein</keyword>
<evidence type="ECO:0000259" key="18">
    <source>
        <dbReference type="PROSITE" id="PS50032"/>
    </source>
</evidence>
<evidence type="ECO:0000256" key="9">
    <source>
        <dbReference type="ARBA" id="ARBA00022741"/>
    </source>
</evidence>
<dbReference type="Pfam" id="PF02149">
    <property type="entry name" value="KA1"/>
    <property type="match status" value="1"/>
</dbReference>
<dbReference type="GO" id="GO:0004674">
    <property type="term" value="F:protein serine/threonine kinase activity"/>
    <property type="evidence" value="ECO:0007669"/>
    <property type="project" value="UniProtKB-KW"/>
</dbReference>
<dbReference type="SUPFAM" id="SSF103243">
    <property type="entry name" value="KA1-like"/>
    <property type="match status" value="1"/>
</dbReference>
<dbReference type="InterPro" id="IPR011009">
    <property type="entry name" value="Kinase-like_dom_sf"/>
</dbReference>
<evidence type="ECO:0000256" key="2">
    <source>
        <dbReference type="ARBA" id="ARBA00006234"/>
    </source>
</evidence>
<evidence type="ECO:0000256" key="3">
    <source>
        <dbReference type="ARBA" id="ARBA00010791"/>
    </source>
</evidence>
<keyword evidence="11 15" id="KW-0067">ATP-binding</keyword>
<dbReference type="GO" id="GO:0000226">
    <property type="term" value="P:microtubule cytoskeleton organization"/>
    <property type="evidence" value="ECO:0007669"/>
    <property type="project" value="TreeGrafter"/>
</dbReference>
<evidence type="ECO:0000313" key="19">
    <source>
        <dbReference type="EMBL" id="KAJ3217928.1"/>
    </source>
</evidence>
<dbReference type="SMART" id="SM00220">
    <property type="entry name" value="S_TKc"/>
    <property type="match status" value="1"/>
</dbReference>
<dbReference type="EMBL" id="JADGJW010000404">
    <property type="protein sequence ID" value="KAJ3217928.1"/>
    <property type="molecule type" value="Genomic_DNA"/>
</dbReference>
<comment type="cofactor">
    <cofactor evidence="1">
        <name>Mg(2+)</name>
        <dbReference type="ChEBI" id="CHEBI:18420"/>
    </cofactor>
</comment>
<feature type="binding site" evidence="15">
    <location>
        <position position="58"/>
    </location>
    <ligand>
        <name>ATP</name>
        <dbReference type="ChEBI" id="CHEBI:30616"/>
    </ligand>
</feature>
<keyword evidence="8" id="KW-0479">Metal-binding</keyword>
<dbReference type="InterPro" id="IPR001772">
    <property type="entry name" value="KA1_dom"/>
</dbReference>
<dbReference type="PROSITE" id="PS50032">
    <property type="entry name" value="KA1"/>
    <property type="match status" value="1"/>
</dbReference>
<evidence type="ECO:0000259" key="17">
    <source>
        <dbReference type="PROSITE" id="PS50011"/>
    </source>
</evidence>
<protein>
    <recommendedName>
        <fullName evidence="4">non-specific serine/threonine protein kinase</fullName>
        <ecNumber evidence="4">2.7.11.1</ecNumber>
    </recommendedName>
</protein>
<evidence type="ECO:0000256" key="6">
    <source>
        <dbReference type="ARBA" id="ARBA00022553"/>
    </source>
</evidence>
<evidence type="ECO:0000313" key="20">
    <source>
        <dbReference type="Proteomes" id="UP001211065"/>
    </source>
</evidence>
<dbReference type="GO" id="GO:0046872">
    <property type="term" value="F:metal ion binding"/>
    <property type="evidence" value="ECO:0007669"/>
    <property type="project" value="UniProtKB-KW"/>
</dbReference>
<feature type="region of interest" description="Disordered" evidence="16">
    <location>
        <begin position="581"/>
        <end position="642"/>
    </location>
</feature>
<evidence type="ECO:0000256" key="16">
    <source>
        <dbReference type="SAM" id="MobiDB-lite"/>
    </source>
</evidence>
<dbReference type="Proteomes" id="UP001211065">
    <property type="component" value="Unassembled WGS sequence"/>
</dbReference>
<dbReference type="PROSITE" id="PS50011">
    <property type="entry name" value="PROTEIN_KINASE_DOM"/>
    <property type="match status" value="1"/>
</dbReference>
<keyword evidence="10 19" id="KW-0418">Kinase</keyword>
<comment type="similarity">
    <text evidence="3">Belongs to the protein kinase superfamily. CAMK Ser/Thr protein kinase family. NIM1 subfamily.</text>
</comment>
<dbReference type="AlphaFoldDB" id="A0AAD5XXP7"/>
<evidence type="ECO:0000256" key="7">
    <source>
        <dbReference type="ARBA" id="ARBA00022679"/>
    </source>
</evidence>
<dbReference type="GO" id="GO:0005737">
    <property type="term" value="C:cytoplasm"/>
    <property type="evidence" value="ECO:0007669"/>
    <property type="project" value="TreeGrafter"/>
</dbReference>
<feature type="region of interest" description="Disordered" evidence="16">
    <location>
        <begin position="454"/>
        <end position="484"/>
    </location>
</feature>